<comment type="similarity">
    <text evidence="1">Belongs to the NAD(P)-dependent epimerase/dehydratase family.</text>
</comment>
<sequence length="173" mass="19154">MHAAAALPLQKKEEILSTNIDGTRNVLQACVDQGIKRIVHISSTAVYGVPDHHPVLESDTLIGVGPYGESKIAAEKICAEYRKKGMIVIVIRPKTFIGTHRLGVFEILFDWIRDGKQIPVIGNGENHYQLLEVGDLVEAIYLSLVSLDGHKVNTEFNVGAERFGHIKEDLENM</sequence>
<dbReference type="PANTHER" id="PTHR43000">
    <property type="entry name" value="DTDP-D-GLUCOSE 4,6-DEHYDRATASE-RELATED"/>
    <property type="match status" value="1"/>
</dbReference>
<gene>
    <name evidence="3" type="ORF">US54_C0041G0007</name>
</gene>
<dbReference type="STRING" id="1618481.US54_C0041G0007"/>
<comment type="caution">
    <text evidence="3">The sequence shown here is derived from an EMBL/GenBank/DDBJ whole genome shotgun (WGS) entry which is preliminary data.</text>
</comment>
<dbReference type="Pfam" id="PF01370">
    <property type="entry name" value="Epimerase"/>
    <property type="match status" value="1"/>
</dbReference>
<dbReference type="EMBL" id="LBTJ01000041">
    <property type="protein sequence ID" value="KKQ37200.1"/>
    <property type="molecule type" value="Genomic_DNA"/>
</dbReference>
<accession>A0A0G0HF89</accession>
<dbReference type="SUPFAM" id="SSF51735">
    <property type="entry name" value="NAD(P)-binding Rossmann-fold domains"/>
    <property type="match status" value="1"/>
</dbReference>
<evidence type="ECO:0000313" key="3">
    <source>
        <dbReference type="EMBL" id="KKQ37200.1"/>
    </source>
</evidence>
<evidence type="ECO:0000259" key="2">
    <source>
        <dbReference type="Pfam" id="PF01370"/>
    </source>
</evidence>
<organism evidence="3 4">
    <name type="scientific">Candidatus Roizmanbacteria bacterium GW2011_GWA2_37_7</name>
    <dbReference type="NCBI Taxonomy" id="1618481"/>
    <lineage>
        <taxon>Bacteria</taxon>
        <taxon>Candidatus Roizmaniibacteriota</taxon>
    </lineage>
</organism>
<dbReference type="CDD" id="cd08946">
    <property type="entry name" value="SDR_e"/>
    <property type="match status" value="1"/>
</dbReference>
<protein>
    <submittedName>
        <fullName evidence="3">NAD-dependent epimerase/dehydratase</fullName>
    </submittedName>
</protein>
<dbReference type="Gene3D" id="3.40.50.720">
    <property type="entry name" value="NAD(P)-binding Rossmann-like Domain"/>
    <property type="match status" value="1"/>
</dbReference>
<dbReference type="InterPro" id="IPR036291">
    <property type="entry name" value="NAD(P)-bd_dom_sf"/>
</dbReference>
<feature type="domain" description="NAD-dependent epimerase/dehydratase" evidence="2">
    <location>
        <begin position="10"/>
        <end position="159"/>
    </location>
</feature>
<dbReference type="Proteomes" id="UP000034471">
    <property type="component" value="Unassembled WGS sequence"/>
</dbReference>
<dbReference type="AlphaFoldDB" id="A0A0G0HF89"/>
<evidence type="ECO:0000313" key="4">
    <source>
        <dbReference type="Proteomes" id="UP000034471"/>
    </source>
</evidence>
<name>A0A0G0HF89_9BACT</name>
<dbReference type="InterPro" id="IPR001509">
    <property type="entry name" value="Epimerase_deHydtase"/>
</dbReference>
<feature type="non-terminal residue" evidence="3">
    <location>
        <position position="173"/>
    </location>
</feature>
<evidence type="ECO:0000256" key="1">
    <source>
        <dbReference type="ARBA" id="ARBA00007637"/>
    </source>
</evidence>
<reference evidence="3 4" key="1">
    <citation type="journal article" date="2015" name="Nature">
        <title>rRNA introns, odd ribosomes, and small enigmatic genomes across a large radiation of phyla.</title>
        <authorList>
            <person name="Brown C.T."/>
            <person name="Hug L.A."/>
            <person name="Thomas B.C."/>
            <person name="Sharon I."/>
            <person name="Castelle C.J."/>
            <person name="Singh A."/>
            <person name="Wilkins M.J."/>
            <person name="Williams K.H."/>
            <person name="Banfield J.F."/>
        </authorList>
    </citation>
    <scope>NUCLEOTIDE SEQUENCE [LARGE SCALE GENOMIC DNA]</scope>
</reference>
<proteinExistence type="inferred from homology"/>